<dbReference type="Gene3D" id="3.40.50.300">
    <property type="entry name" value="P-loop containing nucleotide triphosphate hydrolases"/>
    <property type="match status" value="1"/>
</dbReference>
<keyword evidence="1" id="KW-0378">Hydrolase</keyword>
<keyword evidence="1" id="KW-0067">ATP-binding</keyword>
<protein>
    <submittedName>
        <fullName evidence="1">Helicase 2</fullName>
    </submittedName>
</protein>
<evidence type="ECO:0000313" key="1">
    <source>
        <dbReference type="EMBL" id="AHW98301.1"/>
    </source>
</evidence>
<proteinExistence type="predicted"/>
<keyword evidence="1" id="KW-0547">Nucleotide-binding</keyword>
<reference evidence="1" key="2">
    <citation type="submission" date="2014-03" db="EMBL/GenBank/DDBJ databases">
        <authorList>
            <person name="Cheng R."/>
            <person name="Zhang C.-X."/>
        </authorList>
    </citation>
    <scope>NUCLEOTIDE SEQUENCE</scope>
    <source>
        <strain evidence="1">Hangzhou</strain>
    </source>
</reference>
<dbReference type="SUPFAM" id="SSF52540">
    <property type="entry name" value="P-loop containing nucleoside triphosphate hydrolases"/>
    <property type="match status" value="1"/>
</dbReference>
<dbReference type="EMBL" id="KJ566583">
    <property type="protein sequence ID" value="AHW98301.1"/>
    <property type="molecule type" value="Genomic_DNA"/>
</dbReference>
<dbReference type="InterPro" id="IPR027417">
    <property type="entry name" value="P-loop_NTPase"/>
</dbReference>
<keyword evidence="1" id="KW-0347">Helicase</keyword>
<accession>X5GEA3</accession>
<reference evidence="1" key="1">
    <citation type="journal article" date="2014" name="J. Virol.">
        <title>Brown planthopper nudivirus DNA integrated in its host genome.</title>
        <authorList>
            <person name="Cheng R.L."/>
            <person name="Xi Y."/>
            <person name="Lou Y.H."/>
            <person name="Wang Z."/>
            <person name="Xu J.Y."/>
            <person name="Xu H.J."/>
            <person name="Zhang C.X."/>
        </authorList>
    </citation>
    <scope>NUCLEOTIDE SEQUENCE</scope>
    <source>
        <strain evidence="1">Hangzhou</strain>
    </source>
</reference>
<sequence length="605" mass="69799">MLTVAYLLRNNYPVHVLIYKHDLLIKFRQAAHTMTLASFFMSLFQIKSFPDYTVFEKQLTAKMSRMEFAMCLEGLMRQAKLPTNFHNSIVIIDEYTVIPKPMLFVLLCVLKYNHVGVVVCGDQNQLQNVHNSVHTINNSVYDIVYRFAEATFNLTKNERCIDSNYNEFVNYMSKYSSDDRATDFGFALVASVLYRKVMGTQSINDIHLAAEHRQLSNIMHMLVVNTKVPGSFYYIDASNVREQNLSHVNGQQTANGLYVPNILYQYQETNGPEKFLPYIPLILNDRYFLYKYSEMNEAELMSINCDGPISPGQQIDEHRIKSLTMRWCHNNDTVLVFRKSTNDVTFDLHRQYLLGNNGVGVLHNFPIYPVNLMSIHMCQGRTITGPVHMNLDKTTYQGLYVAISRVTAPQQITRVSLPKPIPHLISAIVNFEELCNYTDDTSILPVQLLEEKFKNYLFYDTTTNVQVCYHLAEPAVNFLHAKTKAEKEMFRSIIIDGLIHFKIAPITLTPPSHTTDSFELTSQNCMNALMDYKFILLALSCLDSHDAAVWLYEFIRAEARLSMLNFKTEKNSRFNMNTNNNTIIRDITAMSRLYENNESTLHYIE</sequence>
<dbReference type="GO" id="GO:0004386">
    <property type="term" value="F:helicase activity"/>
    <property type="evidence" value="ECO:0007669"/>
    <property type="project" value="UniProtKB-KW"/>
</dbReference>
<name>X5GEA3_9VIRU</name>
<organism evidence="1">
    <name type="scientific">Nilaparvata lugens endogenous nudivirus</name>
    <dbReference type="NCBI Taxonomy" id="1487700"/>
    <lineage>
        <taxon>Viruses</taxon>
        <taxon>Viruses incertae sedis</taxon>
        <taxon>Naldaviricetes</taxon>
        <taxon>Lefavirales</taxon>
        <taxon>Nudiviridae</taxon>
    </lineage>
</organism>